<feature type="transmembrane region" description="Helical" evidence="1">
    <location>
        <begin position="7"/>
        <end position="28"/>
    </location>
</feature>
<keyword evidence="1" id="KW-0812">Transmembrane</keyword>
<accession>A0A7S8EA28</accession>
<evidence type="ECO:0000256" key="1">
    <source>
        <dbReference type="SAM" id="Phobius"/>
    </source>
</evidence>
<dbReference type="AlphaFoldDB" id="A0A7S8EA28"/>
<feature type="transmembrane region" description="Helical" evidence="1">
    <location>
        <begin position="48"/>
        <end position="68"/>
    </location>
</feature>
<evidence type="ECO:0000313" key="3">
    <source>
        <dbReference type="Proteomes" id="UP000594468"/>
    </source>
</evidence>
<name>A0A7S8EA28_9CHLR</name>
<dbReference type="EMBL" id="CP062983">
    <property type="protein sequence ID" value="QPC83167.1"/>
    <property type="molecule type" value="Genomic_DNA"/>
</dbReference>
<organism evidence="2 3">
    <name type="scientific">Phototrophicus methaneseepsis</name>
    <dbReference type="NCBI Taxonomy" id="2710758"/>
    <lineage>
        <taxon>Bacteria</taxon>
        <taxon>Bacillati</taxon>
        <taxon>Chloroflexota</taxon>
        <taxon>Candidatus Thermofontia</taxon>
        <taxon>Phototrophicales</taxon>
        <taxon>Phototrophicaceae</taxon>
        <taxon>Phototrophicus</taxon>
    </lineage>
</organism>
<evidence type="ECO:0000313" key="2">
    <source>
        <dbReference type="EMBL" id="QPC83167.1"/>
    </source>
</evidence>
<dbReference type="RefSeq" id="WP_195171236.1">
    <property type="nucleotide sequence ID" value="NZ_CP062983.1"/>
</dbReference>
<protein>
    <submittedName>
        <fullName evidence="2">Uncharacterized protein</fullName>
    </submittedName>
</protein>
<keyword evidence="1" id="KW-1133">Transmembrane helix</keyword>
<reference evidence="2 3" key="1">
    <citation type="submission" date="2020-02" db="EMBL/GenBank/DDBJ databases">
        <authorList>
            <person name="Zheng R.K."/>
            <person name="Sun C.M."/>
        </authorList>
    </citation>
    <scope>NUCLEOTIDE SEQUENCE [LARGE SCALE GENOMIC DNA]</scope>
    <source>
        <strain evidence="3">rifampicinis</strain>
    </source>
</reference>
<keyword evidence="3" id="KW-1185">Reference proteome</keyword>
<gene>
    <name evidence="2" type="ORF">G4Y79_01980</name>
</gene>
<sequence length="71" mass="7389">MDETNRTSLIIAFFIVVGLFLLFGGGAMSGATMSGGMMGSGSMGGISWMWIPTLLTLGIGILLGWAIFGKK</sequence>
<keyword evidence="1" id="KW-0472">Membrane</keyword>
<dbReference type="KEGG" id="pmet:G4Y79_01980"/>
<proteinExistence type="predicted"/>
<dbReference type="Proteomes" id="UP000594468">
    <property type="component" value="Chromosome"/>
</dbReference>